<evidence type="ECO:0000313" key="6">
    <source>
        <dbReference type="EMBL" id="WFD09890.1"/>
    </source>
</evidence>
<dbReference type="PANTHER" id="PTHR10724">
    <property type="entry name" value="30S RIBOSOMAL PROTEIN S1"/>
    <property type="match status" value="1"/>
</dbReference>
<dbReference type="Pfam" id="PF00575">
    <property type="entry name" value="S1"/>
    <property type="match status" value="1"/>
</dbReference>
<dbReference type="InterPro" id="IPR003029">
    <property type="entry name" value="S1_domain"/>
</dbReference>
<dbReference type="PROSITE" id="PS50126">
    <property type="entry name" value="S1"/>
    <property type="match status" value="1"/>
</dbReference>
<evidence type="ECO:0000256" key="3">
    <source>
        <dbReference type="ARBA" id="ARBA00023274"/>
    </source>
</evidence>
<dbReference type="PANTHER" id="PTHR10724:SF7">
    <property type="entry name" value="SMALL RIBOSOMAL SUBUNIT PROTEIN BS1C"/>
    <property type="match status" value="1"/>
</dbReference>
<dbReference type="InterPro" id="IPR050437">
    <property type="entry name" value="Ribos_protein_bS1-like"/>
</dbReference>
<evidence type="ECO:0000259" key="5">
    <source>
        <dbReference type="PROSITE" id="PS50126"/>
    </source>
</evidence>
<keyword evidence="7" id="KW-1185">Reference proteome</keyword>
<feature type="compositionally biased region" description="Low complexity" evidence="4">
    <location>
        <begin position="91"/>
        <end position="110"/>
    </location>
</feature>
<comment type="similarity">
    <text evidence="1">Belongs to the bacterial ribosomal protein bS1 family.</text>
</comment>
<evidence type="ECO:0000256" key="2">
    <source>
        <dbReference type="ARBA" id="ARBA00022980"/>
    </source>
</evidence>
<gene>
    <name evidence="6" type="ORF">P4S50_16155</name>
</gene>
<feature type="region of interest" description="Disordered" evidence="4">
    <location>
        <begin position="75"/>
        <end position="155"/>
    </location>
</feature>
<dbReference type="SMART" id="SM00316">
    <property type="entry name" value="S1"/>
    <property type="match status" value="1"/>
</dbReference>
<keyword evidence="3" id="KW-0687">Ribonucleoprotein</keyword>
<dbReference type="SUPFAM" id="SSF50249">
    <property type="entry name" value="Nucleic acid-binding proteins"/>
    <property type="match status" value="1"/>
</dbReference>
<dbReference type="RefSeq" id="WP_277731853.1">
    <property type="nucleotide sequence ID" value="NZ_CP120733.1"/>
</dbReference>
<dbReference type="Gene3D" id="2.40.50.140">
    <property type="entry name" value="Nucleic acid-binding proteins"/>
    <property type="match status" value="1"/>
</dbReference>
<keyword evidence="2" id="KW-0689">Ribosomal protein</keyword>
<dbReference type="PRINTS" id="PR00681">
    <property type="entry name" value="RIBOSOMALS1"/>
</dbReference>
<dbReference type="InterPro" id="IPR035104">
    <property type="entry name" value="Ribosomal_protein_S1-like"/>
</dbReference>
<feature type="compositionally biased region" description="Basic and acidic residues" evidence="4">
    <location>
        <begin position="124"/>
        <end position="145"/>
    </location>
</feature>
<evidence type="ECO:0000256" key="1">
    <source>
        <dbReference type="ARBA" id="ARBA00006767"/>
    </source>
</evidence>
<accession>A0ABY8EAF8</accession>
<name>A0ABY8EAF8_9FIRM</name>
<reference evidence="6 7" key="1">
    <citation type="submission" date="2023-03" db="EMBL/GenBank/DDBJ databases">
        <title>Complete genome sequence of Tepidibacter sp. SWIR-1, isolated from a deep-sea hydrothermal vent.</title>
        <authorList>
            <person name="Li X."/>
        </authorList>
    </citation>
    <scope>NUCLEOTIDE SEQUENCE [LARGE SCALE GENOMIC DNA]</scope>
    <source>
        <strain evidence="6 7">SWIR-1</strain>
    </source>
</reference>
<feature type="domain" description="S1 motif" evidence="5">
    <location>
        <begin position="8"/>
        <end position="77"/>
    </location>
</feature>
<sequence>MCKKFEIGNIIEGTVTDVKPFGAFVAIDEKTKGLVHISQISHNFINDINEHISAGDKVKVKIISIDEESKKISLSIKQAKPFTPRPKDKPSYSSNSNSGSNYKSNSSSNYRNKDFSKNKFQAKPKKESSLDDKLKDWLKQSDDRQATLNKRSKRR</sequence>
<dbReference type="InterPro" id="IPR012340">
    <property type="entry name" value="NA-bd_OB-fold"/>
</dbReference>
<protein>
    <submittedName>
        <fullName evidence="6">S1 RNA-binding domain-containing protein</fullName>
    </submittedName>
</protein>
<proteinExistence type="inferred from homology"/>
<dbReference type="EMBL" id="CP120733">
    <property type="protein sequence ID" value="WFD09890.1"/>
    <property type="molecule type" value="Genomic_DNA"/>
</dbReference>
<organism evidence="6 7">
    <name type="scientific">Tepidibacter hydrothermalis</name>
    <dbReference type="NCBI Taxonomy" id="3036126"/>
    <lineage>
        <taxon>Bacteria</taxon>
        <taxon>Bacillati</taxon>
        <taxon>Bacillota</taxon>
        <taxon>Clostridia</taxon>
        <taxon>Peptostreptococcales</taxon>
        <taxon>Peptostreptococcaceae</taxon>
        <taxon>Tepidibacter</taxon>
    </lineage>
</organism>
<evidence type="ECO:0000313" key="7">
    <source>
        <dbReference type="Proteomes" id="UP001222800"/>
    </source>
</evidence>
<dbReference type="Proteomes" id="UP001222800">
    <property type="component" value="Chromosome"/>
</dbReference>
<evidence type="ECO:0000256" key="4">
    <source>
        <dbReference type="SAM" id="MobiDB-lite"/>
    </source>
</evidence>